<sequence>MSPCIGMTYPPSLTLLSCSSSVELADFCALVVPRIWSGSFYNRQQVLDTKRFNTFRAFCHKLLKATQISCACVVLSLYYIQRLRSAYPSIRASIGSEVRLFTTALILANKFLDDNTFTAKTWSEVSSIPVRELNIMEMEFLSALNYNIYVHHERFLSWATQCQRWMPAAQQNAAGQRPVKMPTRLSIKQSNSTPLSQSASLSSIMPSLSSSAPAVKRTAHDAQIIESANSTPSPYQPPAQKQRRCCQQMPYTPPDDAMSHLPFTSVSSSSSYPQTPLYTPPSQQYATPSWKSFTPVTTNASLNRPILSWSSSSTALASSRHSSSNSNTATPSSNQAYSVASAAAVAAVNSSYSTSLLASRVRCLEID</sequence>
<dbReference type="GO" id="GO:0005634">
    <property type="term" value="C:nucleus"/>
    <property type="evidence" value="ECO:0007669"/>
    <property type="project" value="TreeGrafter"/>
</dbReference>
<dbReference type="Pfam" id="PF08613">
    <property type="entry name" value="Cyclin"/>
    <property type="match status" value="1"/>
</dbReference>
<reference evidence="2 3" key="1">
    <citation type="submission" date="2016-07" db="EMBL/GenBank/DDBJ databases">
        <title>Pervasive Adenine N6-methylation of Active Genes in Fungi.</title>
        <authorList>
            <consortium name="DOE Joint Genome Institute"/>
            <person name="Mondo S.J."/>
            <person name="Dannebaum R.O."/>
            <person name="Kuo R.C."/>
            <person name="Labutti K."/>
            <person name="Haridas S."/>
            <person name="Kuo A."/>
            <person name="Salamov A."/>
            <person name="Ahrendt S.R."/>
            <person name="Lipzen A."/>
            <person name="Sullivan W."/>
            <person name="Andreopoulos W.B."/>
            <person name="Clum A."/>
            <person name="Lindquist E."/>
            <person name="Daum C."/>
            <person name="Ramamoorthy G.K."/>
            <person name="Gryganskyi A."/>
            <person name="Culley D."/>
            <person name="Magnuson J.K."/>
            <person name="James T.Y."/>
            <person name="O'Malley M.A."/>
            <person name="Stajich J.E."/>
            <person name="Spatafora J.W."/>
            <person name="Visel A."/>
            <person name="Grigoriev I.V."/>
        </authorList>
    </citation>
    <scope>NUCLEOTIDE SEQUENCE [LARGE SCALE GENOMIC DNA]</scope>
    <source>
        <strain evidence="2 3">NRRL 2496</strain>
    </source>
</reference>
<evidence type="ECO:0000313" key="2">
    <source>
        <dbReference type="EMBL" id="ORZ00585.1"/>
    </source>
</evidence>
<dbReference type="EMBL" id="MCGN01000002">
    <property type="protein sequence ID" value="ORZ00585.1"/>
    <property type="molecule type" value="Genomic_DNA"/>
</dbReference>
<dbReference type="OrthoDB" id="244495at2759"/>
<protein>
    <submittedName>
        <fullName evidence="2">Cyclin-domain-containing protein</fullName>
    </submittedName>
</protein>
<dbReference type="PANTHER" id="PTHR15615">
    <property type="match status" value="1"/>
</dbReference>
<dbReference type="InterPro" id="IPR013922">
    <property type="entry name" value="Cyclin_PHO80-like"/>
</dbReference>
<evidence type="ECO:0000313" key="3">
    <source>
        <dbReference type="Proteomes" id="UP000242180"/>
    </source>
</evidence>
<gene>
    <name evidence="2" type="ORF">BCR43DRAFT_485459</name>
</gene>
<dbReference type="Gene3D" id="1.10.472.10">
    <property type="entry name" value="Cyclin-like"/>
    <property type="match status" value="1"/>
</dbReference>
<dbReference type="InterPro" id="IPR036915">
    <property type="entry name" value="Cyclin-like_sf"/>
</dbReference>
<dbReference type="GO" id="GO:0016538">
    <property type="term" value="F:cyclin-dependent protein serine/threonine kinase regulator activity"/>
    <property type="evidence" value="ECO:0007669"/>
    <property type="project" value="TreeGrafter"/>
</dbReference>
<accession>A0A1X2HMF7</accession>
<dbReference type="GO" id="GO:0019901">
    <property type="term" value="F:protein kinase binding"/>
    <property type="evidence" value="ECO:0007669"/>
    <property type="project" value="InterPro"/>
</dbReference>
<dbReference type="FunCoup" id="A0A1X2HMF7">
    <property type="interactions" value="3"/>
</dbReference>
<keyword evidence="3" id="KW-1185">Reference proteome</keyword>
<dbReference type="GO" id="GO:0000307">
    <property type="term" value="C:cyclin-dependent protein kinase holoenzyme complex"/>
    <property type="evidence" value="ECO:0007669"/>
    <property type="project" value="TreeGrafter"/>
</dbReference>
<feature type="compositionally biased region" description="Low complexity" evidence="1">
    <location>
        <begin position="264"/>
        <end position="284"/>
    </location>
</feature>
<evidence type="ECO:0000256" key="1">
    <source>
        <dbReference type="SAM" id="MobiDB-lite"/>
    </source>
</evidence>
<dbReference type="STRING" id="13706.A0A1X2HMF7"/>
<dbReference type="SUPFAM" id="SSF47954">
    <property type="entry name" value="Cyclin-like"/>
    <property type="match status" value="1"/>
</dbReference>
<dbReference type="AlphaFoldDB" id="A0A1X2HMF7"/>
<organism evidence="2 3">
    <name type="scientific">Syncephalastrum racemosum</name>
    <name type="common">Filamentous fungus</name>
    <dbReference type="NCBI Taxonomy" id="13706"/>
    <lineage>
        <taxon>Eukaryota</taxon>
        <taxon>Fungi</taxon>
        <taxon>Fungi incertae sedis</taxon>
        <taxon>Mucoromycota</taxon>
        <taxon>Mucoromycotina</taxon>
        <taxon>Mucoromycetes</taxon>
        <taxon>Mucorales</taxon>
        <taxon>Syncephalastraceae</taxon>
        <taxon>Syncephalastrum</taxon>
    </lineage>
</organism>
<dbReference type="Proteomes" id="UP000242180">
    <property type="component" value="Unassembled WGS sequence"/>
</dbReference>
<dbReference type="PANTHER" id="PTHR15615:SF27">
    <property type="entry name" value="PHO85 CYCLIN CLG1"/>
    <property type="match status" value="1"/>
</dbReference>
<dbReference type="OMA" id="KECFIMS"/>
<name>A0A1X2HMF7_SYNRA</name>
<proteinExistence type="predicted"/>
<dbReference type="InParanoid" id="A0A1X2HMF7"/>
<dbReference type="CDD" id="cd20557">
    <property type="entry name" value="CYCLIN_ScPCL1-like"/>
    <property type="match status" value="1"/>
</dbReference>
<feature type="region of interest" description="Disordered" evidence="1">
    <location>
        <begin position="227"/>
        <end position="284"/>
    </location>
</feature>
<comment type="caution">
    <text evidence="2">The sequence shown here is derived from an EMBL/GenBank/DDBJ whole genome shotgun (WGS) entry which is preliminary data.</text>
</comment>